<feature type="compositionally biased region" description="Polar residues" evidence="1">
    <location>
        <begin position="273"/>
        <end position="291"/>
    </location>
</feature>
<sequence length="403" mass="44081">MDNSNVQQAHALHITFPTPPTNLTSALFTWTRDPGDFDVMWLRKQKLDDPTGPTPLSEPNQVVLNGKSSGTSTLVFNRAGKFNIYIYKSDKSNDPKQSNGALEVVVSSEASAGTDHASNTSSATSGTQASSPTGSSDNAGSQTSQEKHNPNIGLIVGLTIGITLLLFIVAATFLFLRSRRRRHIIHFHNNRMMRPGMGSMSDGKKSNFVDALPALRFEHHSPPTEYDSEDGNDPPTIRDVRSVASSGSFSVTSPIARATRDRERKWNRLLRPSPSTTSYSASDITTSSTPLHASPSRARTDRQMLIEEKIQLLQSKIILLQSRHRTSLSSGRATPQIRPLPQPPGSAVPQIVVVGPSSPPPLLGMEAQEELDHLGRRVERLKQLHESDWALMLTNVPPEGLHD</sequence>
<dbReference type="EMBL" id="JBAHYK010001911">
    <property type="protein sequence ID" value="KAL0566399.1"/>
    <property type="molecule type" value="Genomic_DNA"/>
</dbReference>
<evidence type="ECO:0000313" key="3">
    <source>
        <dbReference type="EMBL" id="KAL0566399.1"/>
    </source>
</evidence>
<feature type="region of interest" description="Disordered" evidence="1">
    <location>
        <begin position="219"/>
        <end position="245"/>
    </location>
</feature>
<dbReference type="Proteomes" id="UP001465976">
    <property type="component" value="Unassembled WGS sequence"/>
</dbReference>
<name>A0ABR3EU02_9AGAR</name>
<protein>
    <submittedName>
        <fullName evidence="3">Uncharacterized protein</fullName>
    </submittedName>
</protein>
<accession>A0ABR3EU02</accession>
<feature type="region of interest" description="Disordered" evidence="1">
    <location>
        <begin position="48"/>
        <end position="68"/>
    </location>
</feature>
<evidence type="ECO:0000256" key="2">
    <source>
        <dbReference type="SAM" id="Phobius"/>
    </source>
</evidence>
<keyword evidence="4" id="KW-1185">Reference proteome</keyword>
<feature type="transmembrane region" description="Helical" evidence="2">
    <location>
        <begin position="152"/>
        <end position="176"/>
    </location>
</feature>
<organism evidence="3 4">
    <name type="scientific">Marasmius crinis-equi</name>
    <dbReference type="NCBI Taxonomy" id="585013"/>
    <lineage>
        <taxon>Eukaryota</taxon>
        <taxon>Fungi</taxon>
        <taxon>Dikarya</taxon>
        <taxon>Basidiomycota</taxon>
        <taxon>Agaricomycotina</taxon>
        <taxon>Agaricomycetes</taxon>
        <taxon>Agaricomycetidae</taxon>
        <taxon>Agaricales</taxon>
        <taxon>Marasmiineae</taxon>
        <taxon>Marasmiaceae</taxon>
        <taxon>Marasmius</taxon>
    </lineage>
</organism>
<evidence type="ECO:0000313" key="4">
    <source>
        <dbReference type="Proteomes" id="UP001465976"/>
    </source>
</evidence>
<feature type="region of interest" description="Disordered" evidence="1">
    <location>
        <begin position="108"/>
        <end position="148"/>
    </location>
</feature>
<keyword evidence="2" id="KW-1133">Transmembrane helix</keyword>
<feature type="compositionally biased region" description="Polar residues" evidence="1">
    <location>
        <begin position="57"/>
        <end position="68"/>
    </location>
</feature>
<reference evidence="3 4" key="1">
    <citation type="submission" date="2024-02" db="EMBL/GenBank/DDBJ databases">
        <title>A draft genome for the cacao thread blight pathogen Marasmius crinis-equi.</title>
        <authorList>
            <person name="Cohen S.P."/>
            <person name="Baruah I.K."/>
            <person name="Amoako-Attah I."/>
            <person name="Bukari Y."/>
            <person name="Meinhardt L.W."/>
            <person name="Bailey B.A."/>
        </authorList>
    </citation>
    <scope>NUCLEOTIDE SEQUENCE [LARGE SCALE GENOMIC DNA]</scope>
    <source>
        <strain evidence="3 4">GH-76</strain>
    </source>
</reference>
<feature type="region of interest" description="Disordered" evidence="1">
    <location>
        <begin position="260"/>
        <end position="298"/>
    </location>
</feature>
<comment type="caution">
    <text evidence="3">The sequence shown here is derived from an EMBL/GenBank/DDBJ whole genome shotgun (WGS) entry which is preliminary data.</text>
</comment>
<proteinExistence type="predicted"/>
<keyword evidence="2" id="KW-0472">Membrane</keyword>
<feature type="compositionally biased region" description="Low complexity" evidence="1">
    <location>
        <begin position="117"/>
        <end position="136"/>
    </location>
</feature>
<evidence type="ECO:0000256" key="1">
    <source>
        <dbReference type="SAM" id="MobiDB-lite"/>
    </source>
</evidence>
<gene>
    <name evidence="3" type="ORF">V5O48_015614</name>
</gene>
<keyword evidence="2" id="KW-0812">Transmembrane</keyword>